<evidence type="ECO:0000313" key="3">
    <source>
        <dbReference type="Proteomes" id="UP000593564"/>
    </source>
</evidence>
<accession>A0A7J7H604</accession>
<dbReference type="PANTHER" id="PTHR31650">
    <property type="entry name" value="O-ACYLTRANSFERASE (WSD1-LIKE) FAMILY PROTEIN"/>
    <property type="match status" value="1"/>
</dbReference>
<organism evidence="2 3">
    <name type="scientific">Camellia sinensis</name>
    <name type="common">Tea plant</name>
    <name type="synonym">Thea sinensis</name>
    <dbReference type="NCBI Taxonomy" id="4442"/>
    <lineage>
        <taxon>Eukaryota</taxon>
        <taxon>Viridiplantae</taxon>
        <taxon>Streptophyta</taxon>
        <taxon>Embryophyta</taxon>
        <taxon>Tracheophyta</taxon>
        <taxon>Spermatophyta</taxon>
        <taxon>Magnoliopsida</taxon>
        <taxon>eudicotyledons</taxon>
        <taxon>Gunneridae</taxon>
        <taxon>Pentapetalae</taxon>
        <taxon>asterids</taxon>
        <taxon>Ericales</taxon>
        <taxon>Theaceae</taxon>
        <taxon>Camellia</taxon>
    </lineage>
</organism>
<proteinExistence type="predicted"/>
<dbReference type="AlphaFoldDB" id="A0A7J7H604"/>
<evidence type="ECO:0000259" key="1">
    <source>
        <dbReference type="Pfam" id="PF06974"/>
    </source>
</evidence>
<dbReference type="PANTHER" id="PTHR31650:SF34">
    <property type="entry name" value="O-ACYLTRANSFERASE WSD1-LIKE ISOFORM X1"/>
    <property type="match status" value="1"/>
</dbReference>
<feature type="domain" description="O-acyltransferase WSD1 C-terminal" evidence="1">
    <location>
        <begin position="124"/>
        <end position="269"/>
    </location>
</feature>
<dbReference type="EMBL" id="JACBKZ010000006">
    <property type="protein sequence ID" value="KAF5948309.1"/>
    <property type="molecule type" value="Genomic_DNA"/>
</dbReference>
<comment type="caution">
    <text evidence="2">The sequence shown here is derived from an EMBL/GenBank/DDBJ whole genome shotgun (WGS) entry which is preliminary data.</text>
</comment>
<reference evidence="2 3" key="2">
    <citation type="submission" date="2020-07" db="EMBL/GenBank/DDBJ databases">
        <title>Genome assembly of wild tea tree DASZ reveals pedigree and selection history of tea varieties.</title>
        <authorList>
            <person name="Zhang W."/>
        </authorList>
    </citation>
    <scope>NUCLEOTIDE SEQUENCE [LARGE SCALE GENOMIC DNA]</scope>
    <source>
        <strain evidence="3">cv. G240</strain>
        <tissue evidence="2">Leaf</tissue>
    </source>
</reference>
<dbReference type="Proteomes" id="UP000593564">
    <property type="component" value="Unassembled WGS sequence"/>
</dbReference>
<sequence>MVSLVVTHKVYPDLDWSIGYSGLDILWLALRRAKVRAVNGRAELMLSQSSLRLGIAMLTSTVNDVITGIIFLGTRLYMKETGHENELNKSNSKCTALVLLNTRNVSGYTSVEEMIKPNITDTKWGNQFGFLHVSVPELGPSDSSNPINFVFKAQQVILRKRNSAAVFLTGKLLDTSRKYRGPEATARYIHSTLKNSSMTVSNMIGPIEQMALANDPCSGIYFMVVGVPQSLTITMVSYMGNLRVAVGTEKGYIDSKKYKSCIQNAFHMMFKAAVKSASQPPNYL</sequence>
<gene>
    <name evidence="2" type="ORF">HYC85_014266</name>
</gene>
<dbReference type="GO" id="GO:0019432">
    <property type="term" value="P:triglyceride biosynthetic process"/>
    <property type="evidence" value="ECO:0007669"/>
    <property type="project" value="TreeGrafter"/>
</dbReference>
<protein>
    <recommendedName>
        <fullName evidence="1">O-acyltransferase WSD1 C-terminal domain-containing protein</fullName>
    </recommendedName>
</protein>
<name>A0A7J7H604_CAMSI</name>
<keyword evidence="3" id="KW-1185">Reference proteome</keyword>
<dbReference type="Pfam" id="PF06974">
    <property type="entry name" value="WS_DGAT_C"/>
    <property type="match status" value="1"/>
</dbReference>
<dbReference type="InterPro" id="IPR045034">
    <property type="entry name" value="O-acyltransferase_WSD1-like"/>
</dbReference>
<reference evidence="3" key="1">
    <citation type="journal article" date="2020" name="Nat. Commun.">
        <title>Genome assembly of wild tea tree DASZ reveals pedigree and selection history of tea varieties.</title>
        <authorList>
            <person name="Zhang W."/>
            <person name="Zhang Y."/>
            <person name="Qiu H."/>
            <person name="Guo Y."/>
            <person name="Wan H."/>
            <person name="Zhang X."/>
            <person name="Scossa F."/>
            <person name="Alseekh S."/>
            <person name="Zhang Q."/>
            <person name="Wang P."/>
            <person name="Xu L."/>
            <person name="Schmidt M.H."/>
            <person name="Jia X."/>
            <person name="Li D."/>
            <person name="Zhu A."/>
            <person name="Guo F."/>
            <person name="Chen W."/>
            <person name="Ni D."/>
            <person name="Usadel B."/>
            <person name="Fernie A.R."/>
            <person name="Wen W."/>
        </authorList>
    </citation>
    <scope>NUCLEOTIDE SEQUENCE [LARGE SCALE GENOMIC DNA]</scope>
    <source>
        <strain evidence="3">cv. G240</strain>
    </source>
</reference>
<dbReference type="GO" id="GO:0008374">
    <property type="term" value="F:O-acyltransferase activity"/>
    <property type="evidence" value="ECO:0007669"/>
    <property type="project" value="InterPro"/>
</dbReference>
<evidence type="ECO:0000313" key="2">
    <source>
        <dbReference type="EMBL" id="KAF5948309.1"/>
    </source>
</evidence>
<dbReference type="GO" id="GO:0005886">
    <property type="term" value="C:plasma membrane"/>
    <property type="evidence" value="ECO:0007669"/>
    <property type="project" value="TreeGrafter"/>
</dbReference>
<dbReference type="InterPro" id="IPR009721">
    <property type="entry name" value="O-acyltransferase_WSD1_C"/>
</dbReference>